<keyword evidence="2" id="KW-1185">Reference proteome</keyword>
<name>A0ACB9ITK2_9ASTR</name>
<evidence type="ECO:0000313" key="2">
    <source>
        <dbReference type="Proteomes" id="UP001056120"/>
    </source>
</evidence>
<gene>
    <name evidence="1" type="ORF">L1987_20983</name>
</gene>
<reference evidence="1 2" key="2">
    <citation type="journal article" date="2022" name="Mol. Ecol. Resour.">
        <title>The genomes of chicory, endive, great burdock and yacon provide insights into Asteraceae paleo-polyploidization history and plant inulin production.</title>
        <authorList>
            <person name="Fan W."/>
            <person name="Wang S."/>
            <person name="Wang H."/>
            <person name="Wang A."/>
            <person name="Jiang F."/>
            <person name="Liu H."/>
            <person name="Zhao H."/>
            <person name="Xu D."/>
            <person name="Zhang Y."/>
        </authorList>
    </citation>
    <scope>NUCLEOTIDE SEQUENCE [LARGE SCALE GENOMIC DNA]</scope>
    <source>
        <strain evidence="2">cv. Yunnan</strain>
        <tissue evidence="1">Leaves</tissue>
    </source>
</reference>
<sequence length="70" mass="7822">MGCDLRCPSPVDWGFNSHDLLQSNLFLPKSTMAAIPVAIEHQTPETERDNNCHLDCPAKIWFSSTNSDFA</sequence>
<dbReference type="Proteomes" id="UP001056120">
    <property type="component" value="Linkage Group LG07"/>
</dbReference>
<evidence type="ECO:0000313" key="1">
    <source>
        <dbReference type="EMBL" id="KAI3811264.1"/>
    </source>
</evidence>
<protein>
    <submittedName>
        <fullName evidence="1">Uncharacterized protein</fullName>
    </submittedName>
</protein>
<dbReference type="EMBL" id="CM042024">
    <property type="protein sequence ID" value="KAI3811264.1"/>
    <property type="molecule type" value="Genomic_DNA"/>
</dbReference>
<reference evidence="2" key="1">
    <citation type="journal article" date="2022" name="Mol. Ecol. Resour.">
        <title>The genomes of chicory, endive, great burdock and yacon provide insights into Asteraceae palaeo-polyploidization history and plant inulin production.</title>
        <authorList>
            <person name="Fan W."/>
            <person name="Wang S."/>
            <person name="Wang H."/>
            <person name="Wang A."/>
            <person name="Jiang F."/>
            <person name="Liu H."/>
            <person name="Zhao H."/>
            <person name="Xu D."/>
            <person name="Zhang Y."/>
        </authorList>
    </citation>
    <scope>NUCLEOTIDE SEQUENCE [LARGE SCALE GENOMIC DNA]</scope>
    <source>
        <strain evidence="2">cv. Yunnan</strain>
    </source>
</reference>
<organism evidence="1 2">
    <name type="scientific">Smallanthus sonchifolius</name>
    <dbReference type="NCBI Taxonomy" id="185202"/>
    <lineage>
        <taxon>Eukaryota</taxon>
        <taxon>Viridiplantae</taxon>
        <taxon>Streptophyta</taxon>
        <taxon>Embryophyta</taxon>
        <taxon>Tracheophyta</taxon>
        <taxon>Spermatophyta</taxon>
        <taxon>Magnoliopsida</taxon>
        <taxon>eudicotyledons</taxon>
        <taxon>Gunneridae</taxon>
        <taxon>Pentapetalae</taxon>
        <taxon>asterids</taxon>
        <taxon>campanulids</taxon>
        <taxon>Asterales</taxon>
        <taxon>Asteraceae</taxon>
        <taxon>Asteroideae</taxon>
        <taxon>Heliantheae alliance</taxon>
        <taxon>Millerieae</taxon>
        <taxon>Smallanthus</taxon>
    </lineage>
</organism>
<accession>A0ACB9ITK2</accession>
<proteinExistence type="predicted"/>
<comment type="caution">
    <text evidence="1">The sequence shown here is derived from an EMBL/GenBank/DDBJ whole genome shotgun (WGS) entry which is preliminary data.</text>
</comment>